<feature type="region of interest" description="Disordered" evidence="1">
    <location>
        <begin position="252"/>
        <end position="291"/>
    </location>
</feature>
<feature type="region of interest" description="Disordered" evidence="1">
    <location>
        <begin position="406"/>
        <end position="511"/>
    </location>
</feature>
<dbReference type="Gramene" id="GBG66964">
    <property type="protein sequence ID" value="GBG66964"/>
    <property type="gene ID" value="CBR_g74652"/>
</dbReference>
<feature type="region of interest" description="Disordered" evidence="1">
    <location>
        <begin position="642"/>
        <end position="688"/>
    </location>
</feature>
<reference evidence="2 3" key="1">
    <citation type="journal article" date="2018" name="Cell">
        <title>The Chara Genome: Secondary Complexity and Implications for Plant Terrestrialization.</title>
        <authorList>
            <person name="Nishiyama T."/>
            <person name="Sakayama H."/>
            <person name="Vries J.D."/>
            <person name="Buschmann H."/>
            <person name="Saint-Marcoux D."/>
            <person name="Ullrich K.K."/>
            <person name="Haas F.B."/>
            <person name="Vanderstraeten L."/>
            <person name="Becker D."/>
            <person name="Lang D."/>
            <person name="Vosolsobe S."/>
            <person name="Rombauts S."/>
            <person name="Wilhelmsson P.K.I."/>
            <person name="Janitza P."/>
            <person name="Kern R."/>
            <person name="Heyl A."/>
            <person name="Rumpler F."/>
            <person name="Villalobos L.I.A.C."/>
            <person name="Clay J.M."/>
            <person name="Skokan R."/>
            <person name="Toyoda A."/>
            <person name="Suzuki Y."/>
            <person name="Kagoshima H."/>
            <person name="Schijlen E."/>
            <person name="Tajeshwar N."/>
            <person name="Catarino B."/>
            <person name="Hetherington A.J."/>
            <person name="Saltykova A."/>
            <person name="Bonnot C."/>
            <person name="Breuninger H."/>
            <person name="Symeonidi A."/>
            <person name="Radhakrishnan G.V."/>
            <person name="Van Nieuwerburgh F."/>
            <person name="Deforce D."/>
            <person name="Chang C."/>
            <person name="Karol K.G."/>
            <person name="Hedrich R."/>
            <person name="Ulvskov P."/>
            <person name="Glockner G."/>
            <person name="Delwiche C.F."/>
            <person name="Petrasek J."/>
            <person name="Van de Peer Y."/>
            <person name="Friml J."/>
            <person name="Beilby M."/>
            <person name="Dolan L."/>
            <person name="Kohara Y."/>
            <person name="Sugano S."/>
            <person name="Fujiyama A."/>
            <person name="Delaux P.-M."/>
            <person name="Quint M."/>
            <person name="TheiBen G."/>
            <person name="Hagemann M."/>
            <person name="Harholt J."/>
            <person name="Dunand C."/>
            <person name="Zachgo S."/>
            <person name="Langdale J."/>
            <person name="Maumus F."/>
            <person name="Straeten D.V.D."/>
            <person name="Gould S.B."/>
            <person name="Rensing S.A."/>
        </authorList>
    </citation>
    <scope>NUCLEOTIDE SEQUENCE [LARGE SCALE GENOMIC DNA]</scope>
    <source>
        <strain evidence="2 3">S276</strain>
    </source>
</reference>
<keyword evidence="3" id="KW-1185">Reference proteome</keyword>
<dbReference type="EMBL" id="BFEA01000081">
    <property type="protein sequence ID" value="GBG66964.1"/>
    <property type="molecule type" value="Genomic_DNA"/>
</dbReference>
<accession>A0A388KA63</accession>
<evidence type="ECO:0000256" key="1">
    <source>
        <dbReference type="SAM" id="MobiDB-lite"/>
    </source>
</evidence>
<comment type="caution">
    <text evidence="2">The sequence shown here is derived from an EMBL/GenBank/DDBJ whole genome shotgun (WGS) entry which is preliminary data.</text>
</comment>
<gene>
    <name evidence="2" type="ORF">CBR_g74652</name>
</gene>
<organism evidence="2 3">
    <name type="scientific">Chara braunii</name>
    <name type="common">Braun's stonewort</name>
    <dbReference type="NCBI Taxonomy" id="69332"/>
    <lineage>
        <taxon>Eukaryota</taxon>
        <taxon>Viridiplantae</taxon>
        <taxon>Streptophyta</taxon>
        <taxon>Charophyceae</taxon>
        <taxon>Charales</taxon>
        <taxon>Characeae</taxon>
        <taxon>Chara</taxon>
    </lineage>
</organism>
<feature type="compositionally biased region" description="Acidic residues" evidence="1">
    <location>
        <begin position="609"/>
        <end position="620"/>
    </location>
</feature>
<protein>
    <recommendedName>
        <fullName evidence="4">HAT C-terminal dimerisation domain-containing protein</fullName>
    </recommendedName>
</protein>
<sequence length="688" mass="74066">MIEPCVVREVAICNLHMLEPAHAAAHLLNPHRRSLRYYESLQTTSDNARVVEECDKFLLAQTGGDPVSRLYRTVCDQMRHSHLRRGDQGDRQLSDAEVDDCRGDPETERCAAWWFAHGRHHPELRTVAIRVMHLWTSASPAERNWAQHERINTARRCKLGFAKLAQLVEIATNLKLAACAQEGGGYVLPWVLGTGREETAREEEDDEADVELEVWGARPAGSVHEQEIQQQVVAFHDSRPSRARAVQDMFGRRGTELRPWPEAVDDGPDGDADDDDPCDEWTDDDDAPVSGDATAERVYFTYGGGPDGMGPHTSVITDDVPSIGQASGTGRGGGRREPRPSAADVWGLGGFQRAETSTCLTVGVETEEERDARLHREEERLRSLPGWEGRFTYLDEQRRQRDLETGGWAGFDADDGGVPREPVYADLREGGPGDDMNVGDEGRDVAAGGRSPPRGGSGDGETAGDEGQGSMPPPPARASQAGVDADNETPTPEVVHSGASPPPVRGGVGGGWSAHRWVGDRLRVDYDAGRGVFAGRLPAQTQAVEGTSTDMQQGKLHTSGEEGLLMRPETRRHRGITEVEARLAAEVAAGQAALDAIQRQRDTVAAQATEDEDANTESEPLESVVRTRRAVVAAAAAAAQATYISGAEGTGAGGRGGRPGGQHGGSSFGRGRTRPPAGRGTGRCSGRR</sequence>
<feature type="compositionally biased region" description="Gly residues" evidence="1">
    <location>
        <begin position="679"/>
        <end position="688"/>
    </location>
</feature>
<dbReference type="Proteomes" id="UP000265515">
    <property type="component" value="Unassembled WGS sequence"/>
</dbReference>
<feature type="compositionally biased region" description="Gly residues" evidence="1">
    <location>
        <begin position="648"/>
        <end position="668"/>
    </location>
</feature>
<feature type="region of interest" description="Disordered" evidence="1">
    <location>
        <begin position="317"/>
        <end position="341"/>
    </location>
</feature>
<proteinExistence type="predicted"/>
<evidence type="ECO:0008006" key="4">
    <source>
        <dbReference type="Google" id="ProtNLM"/>
    </source>
</evidence>
<dbReference type="SUPFAM" id="SSF53098">
    <property type="entry name" value="Ribonuclease H-like"/>
    <property type="match status" value="1"/>
</dbReference>
<feature type="region of interest" description="Disordered" evidence="1">
    <location>
        <begin position="603"/>
        <end position="623"/>
    </location>
</feature>
<feature type="compositionally biased region" description="Acidic residues" evidence="1">
    <location>
        <begin position="263"/>
        <end position="287"/>
    </location>
</feature>
<dbReference type="AlphaFoldDB" id="A0A388KA63"/>
<evidence type="ECO:0000313" key="2">
    <source>
        <dbReference type="EMBL" id="GBG66964.1"/>
    </source>
</evidence>
<evidence type="ECO:0000313" key="3">
    <source>
        <dbReference type="Proteomes" id="UP000265515"/>
    </source>
</evidence>
<dbReference type="InterPro" id="IPR012337">
    <property type="entry name" value="RNaseH-like_sf"/>
</dbReference>
<name>A0A388KA63_CHABU</name>